<name>A0A162Q1I5_9BACL</name>
<dbReference type="InterPro" id="IPR035901">
    <property type="entry name" value="GIY-YIG_endonuc_sf"/>
</dbReference>
<reference evidence="2 3" key="1">
    <citation type="submission" date="2016-03" db="EMBL/GenBank/DDBJ databases">
        <title>Draft genome sequence of Paenibacillus glacialis DSM 22343.</title>
        <authorList>
            <person name="Shin S.-K."/>
            <person name="Yi H."/>
        </authorList>
    </citation>
    <scope>NUCLEOTIDE SEQUENCE [LARGE SCALE GENOMIC DNA]</scope>
    <source>
        <strain evidence="2 3">DSM 22343</strain>
    </source>
</reference>
<gene>
    <name evidence="2" type="ORF">PGLA_16000</name>
</gene>
<dbReference type="AlphaFoldDB" id="A0A162Q1I5"/>
<protein>
    <recommendedName>
        <fullName evidence="1">GIY-YIG domain-containing protein</fullName>
    </recommendedName>
</protein>
<feature type="domain" description="GIY-YIG" evidence="1">
    <location>
        <begin position="38"/>
        <end position="80"/>
    </location>
</feature>
<comment type="caution">
    <text evidence="2">The sequence shown here is derived from an EMBL/GenBank/DDBJ whole genome shotgun (WGS) entry which is preliminary data.</text>
</comment>
<dbReference type="Proteomes" id="UP000076967">
    <property type="component" value="Unassembled WGS sequence"/>
</dbReference>
<dbReference type="InterPro" id="IPR000305">
    <property type="entry name" value="GIY-YIG_endonuc"/>
</dbReference>
<dbReference type="STRING" id="494026.PGLA_16000"/>
<dbReference type="Gene3D" id="3.40.1440.10">
    <property type="entry name" value="GIY-YIG endonuclease"/>
    <property type="match status" value="1"/>
</dbReference>
<proteinExistence type="predicted"/>
<dbReference type="Pfam" id="PF01541">
    <property type="entry name" value="GIY-YIG"/>
    <property type="match status" value="1"/>
</dbReference>
<organism evidence="2 3">
    <name type="scientific">Paenibacillus glacialis</name>
    <dbReference type="NCBI Taxonomy" id="494026"/>
    <lineage>
        <taxon>Bacteria</taxon>
        <taxon>Bacillati</taxon>
        <taxon>Bacillota</taxon>
        <taxon>Bacilli</taxon>
        <taxon>Bacillales</taxon>
        <taxon>Paenibacillaceae</taxon>
        <taxon>Paenibacillus</taxon>
    </lineage>
</organism>
<dbReference type="OrthoDB" id="2990655at2"/>
<keyword evidence="3" id="KW-1185">Reference proteome</keyword>
<dbReference type="EMBL" id="LVJH01000029">
    <property type="protein sequence ID" value="OAB41310.1"/>
    <property type="molecule type" value="Genomic_DNA"/>
</dbReference>
<sequence length="157" mass="18287">MIVRDSTWQKKLDDEVKKFLAKPPIKLNGNKKTIPEAPGVYMFSSEDDSDCYYVGKARDIKGRIFNGHLTRSKRKTKDGIIRDYYYKAPLKNSLLGWSNVGISEENPECSNEDEAHNLLLNKLNFRWIEIDNSRFRGMFEYYLTSVLNAKHSIDKDE</sequence>
<evidence type="ECO:0000313" key="3">
    <source>
        <dbReference type="Proteomes" id="UP000076967"/>
    </source>
</evidence>
<dbReference type="RefSeq" id="WP_068534468.1">
    <property type="nucleotide sequence ID" value="NZ_LVJH01000029.1"/>
</dbReference>
<evidence type="ECO:0000259" key="1">
    <source>
        <dbReference type="Pfam" id="PF01541"/>
    </source>
</evidence>
<accession>A0A162Q1I5</accession>
<evidence type="ECO:0000313" key="2">
    <source>
        <dbReference type="EMBL" id="OAB41310.1"/>
    </source>
</evidence>